<accession>A0A2M4D7T3</accession>
<proteinExistence type="predicted"/>
<name>A0A2M4D7T3_ANODA</name>
<evidence type="ECO:0000313" key="1">
    <source>
        <dbReference type="EMBL" id="MBW73128.1"/>
    </source>
</evidence>
<organism evidence="1">
    <name type="scientific">Anopheles darlingi</name>
    <name type="common">Mosquito</name>
    <dbReference type="NCBI Taxonomy" id="43151"/>
    <lineage>
        <taxon>Eukaryota</taxon>
        <taxon>Metazoa</taxon>
        <taxon>Ecdysozoa</taxon>
        <taxon>Arthropoda</taxon>
        <taxon>Hexapoda</taxon>
        <taxon>Insecta</taxon>
        <taxon>Pterygota</taxon>
        <taxon>Neoptera</taxon>
        <taxon>Endopterygota</taxon>
        <taxon>Diptera</taxon>
        <taxon>Nematocera</taxon>
        <taxon>Culicoidea</taxon>
        <taxon>Culicidae</taxon>
        <taxon>Anophelinae</taxon>
        <taxon>Anopheles</taxon>
    </lineage>
</organism>
<protein>
    <submittedName>
        <fullName evidence="1">Putative secreted protein</fullName>
    </submittedName>
</protein>
<dbReference type="EMBL" id="GGFL01008950">
    <property type="protein sequence ID" value="MBW73128.1"/>
    <property type="molecule type" value="Transcribed_RNA"/>
</dbReference>
<dbReference type="AlphaFoldDB" id="A0A2M4D7T3"/>
<reference evidence="1" key="1">
    <citation type="submission" date="2018-01" db="EMBL/GenBank/DDBJ databases">
        <title>An insight into the sialome of Amazonian anophelines.</title>
        <authorList>
            <person name="Ribeiro J.M."/>
            <person name="Scarpassa V."/>
            <person name="Calvo E."/>
        </authorList>
    </citation>
    <scope>NUCLEOTIDE SEQUENCE</scope>
</reference>
<sequence length="68" mass="7215">MFMTFVLIASIRARKAIPSRQLAPKSRTSTPEDFGKALFTHVSSVLRGPCFNISLLPAAAATAALVAP</sequence>